<keyword evidence="2" id="KW-1185">Reference proteome</keyword>
<gene>
    <name evidence="1" type="ORF">LV75_001355</name>
</gene>
<dbReference type="RefSeq" id="WP_253885825.1">
    <property type="nucleotide sequence ID" value="NZ_BAAAVB010000001.1"/>
</dbReference>
<accession>A0ABT1I8B9</accession>
<evidence type="ECO:0000313" key="2">
    <source>
        <dbReference type="Proteomes" id="UP001205185"/>
    </source>
</evidence>
<comment type="caution">
    <text evidence="1">The sequence shown here is derived from an EMBL/GenBank/DDBJ whole genome shotgun (WGS) entry which is preliminary data.</text>
</comment>
<protein>
    <submittedName>
        <fullName evidence="1">Uncharacterized protein</fullName>
    </submittedName>
</protein>
<reference evidence="1 2" key="1">
    <citation type="submission" date="2022-06" db="EMBL/GenBank/DDBJ databases">
        <title>Genomic Encyclopedia of Archaeal and Bacterial Type Strains, Phase II (KMG-II): from individual species to whole genera.</title>
        <authorList>
            <person name="Goeker M."/>
        </authorList>
    </citation>
    <scope>NUCLEOTIDE SEQUENCE [LARGE SCALE GENOMIC DNA]</scope>
    <source>
        <strain evidence="1 2">DSM 44255</strain>
    </source>
</reference>
<dbReference type="Proteomes" id="UP001205185">
    <property type="component" value="Unassembled WGS sequence"/>
</dbReference>
<organism evidence="1 2">
    <name type="scientific">Actinokineospora diospyrosa</name>
    <dbReference type="NCBI Taxonomy" id="103728"/>
    <lineage>
        <taxon>Bacteria</taxon>
        <taxon>Bacillati</taxon>
        <taxon>Actinomycetota</taxon>
        <taxon>Actinomycetes</taxon>
        <taxon>Pseudonocardiales</taxon>
        <taxon>Pseudonocardiaceae</taxon>
        <taxon>Actinokineospora</taxon>
    </lineage>
</organism>
<evidence type="ECO:0000313" key="1">
    <source>
        <dbReference type="EMBL" id="MCP2268868.1"/>
    </source>
</evidence>
<sequence length="67" mass="6657">MAENSIHVGGDATGNFVAGDGNVVGASAVSVDAVSVDAELLDDAPDDAPVVRSELSALDRALSDPFS</sequence>
<dbReference type="EMBL" id="JAMTCO010000003">
    <property type="protein sequence ID" value="MCP2268868.1"/>
    <property type="molecule type" value="Genomic_DNA"/>
</dbReference>
<name>A0ABT1I8B9_9PSEU</name>
<proteinExistence type="predicted"/>